<dbReference type="SUPFAM" id="SSF46894">
    <property type="entry name" value="C-terminal effector domain of the bipartite response regulators"/>
    <property type="match status" value="1"/>
</dbReference>
<dbReference type="GO" id="GO:0000160">
    <property type="term" value="P:phosphorelay signal transduction system"/>
    <property type="evidence" value="ECO:0007669"/>
    <property type="project" value="InterPro"/>
</dbReference>
<dbReference type="GO" id="GO:0003677">
    <property type="term" value="F:DNA binding"/>
    <property type="evidence" value="ECO:0007669"/>
    <property type="project" value="UniProtKB-UniRule"/>
</dbReference>
<dbReference type="InterPro" id="IPR016032">
    <property type="entry name" value="Sig_transdc_resp-reg_C-effctor"/>
</dbReference>
<evidence type="ECO:0000259" key="4">
    <source>
        <dbReference type="PROSITE" id="PS51755"/>
    </source>
</evidence>
<sequence length="239" mass="27227">MLNQSVIYDGLTGKLVSLRNGQHHQLRSNEWKLLQLLIDNAGLDMTVPQILESVWKGRRAKSSVVTAIKNLRHQLDDRVDSPSFIQTQVMSGYVFIAQAEIITQRDVKRLLAPHRSHWIRIVSRFHHIRWQLACYLANAACLAVIVLTSLSLFRLGAFDQYVTMRQSTRVVPMIIATPNGEAPNKRAIRICNSLLFDAEQTSRLYQLPVAPEITSPHPSLTWSTHNRDLLKCHLPHINS</sequence>
<organism evidence="5 6">
    <name type="scientific">Vibrio astriarenae</name>
    <dbReference type="NCBI Taxonomy" id="1481923"/>
    <lineage>
        <taxon>Bacteria</taxon>
        <taxon>Pseudomonadati</taxon>
        <taxon>Pseudomonadota</taxon>
        <taxon>Gammaproteobacteria</taxon>
        <taxon>Vibrionales</taxon>
        <taxon>Vibrionaceae</taxon>
        <taxon>Vibrio</taxon>
    </lineage>
</organism>
<dbReference type="Gene3D" id="1.10.10.10">
    <property type="entry name" value="Winged helix-like DNA-binding domain superfamily/Winged helix DNA-binding domain"/>
    <property type="match status" value="1"/>
</dbReference>
<dbReference type="KEGG" id="vas:GT360_18745"/>
<keyword evidence="1 2" id="KW-0238">DNA-binding</keyword>
<keyword evidence="3" id="KW-0472">Membrane</keyword>
<keyword evidence="6" id="KW-1185">Reference proteome</keyword>
<keyword evidence="3" id="KW-1133">Transmembrane helix</keyword>
<evidence type="ECO:0000256" key="1">
    <source>
        <dbReference type="ARBA" id="ARBA00023125"/>
    </source>
</evidence>
<feature type="transmembrane region" description="Helical" evidence="3">
    <location>
        <begin position="132"/>
        <end position="153"/>
    </location>
</feature>
<dbReference type="PROSITE" id="PS51755">
    <property type="entry name" value="OMPR_PHOB"/>
    <property type="match status" value="1"/>
</dbReference>
<dbReference type="AlphaFoldDB" id="A0A7Z2T737"/>
<protein>
    <submittedName>
        <fullName evidence="5">Winged helix family transcriptional regulator</fullName>
    </submittedName>
</protein>
<evidence type="ECO:0000313" key="6">
    <source>
        <dbReference type="Proteomes" id="UP000464262"/>
    </source>
</evidence>
<dbReference type="Pfam" id="PF00486">
    <property type="entry name" value="Trans_reg_C"/>
    <property type="match status" value="1"/>
</dbReference>
<proteinExistence type="predicted"/>
<feature type="domain" description="OmpR/PhoB-type" evidence="4">
    <location>
        <begin position="1"/>
        <end position="97"/>
    </location>
</feature>
<accession>A0A7Z2T737</accession>
<feature type="DNA-binding region" description="OmpR/PhoB-type" evidence="2">
    <location>
        <begin position="1"/>
        <end position="97"/>
    </location>
</feature>
<reference evidence="5 6" key="1">
    <citation type="submission" date="2020-01" db="EMBL/GenBank/DDBJ databases">
        <title>Whole genome and functional gene identification of agarase of Vibrio HN897.</title>
        <authorList>
            <person name="Liu Y."/>
            <person name="Zhao Z."/>
        </authorList>
    </citation>
    <scope>NUCLEOTIDE SEQUENCE [LARGE SCALE GENOMIC DNA]</scope>
    <source>
        <strain evidence="5 6">HN897</strain>
    </source>
</reference>
<evidence type="ECO:0000256" key="2">
    <source>
        <dbReference type="PROSITE-ProRule" id="PRU01091"/>
    </source>
</evidence>
<gene>
    <name evidence="5" type="ORF">GT360_18745</name>
</gene>
<dbReference type="Proteomes" id="UP000464262">
    <property type="component" value="Chromosome 2"/>
</dbReference>
<evidence type="ECO:0000313" key="5">
    <source>
        <dbReference type="EMBL" id="QIA65571.1"/>
    </source>
</evidence>
<dbReference type="EMBL" id="CP047476">
    <property type="protein sequence ID" value="QIA65571.1"/>
    <property type="molecule type" value="Genomic_DNA"/>
</dbReference>
<keyword evidence="3" id="KW-0812">Transmembrane</keyword>
<dbReference type="InterPro" id="IPR036388">
    <property type="entry name" value="WH-like_DNA-bd_sf"/>
</dbReference>
<dbReference type="SMART" id="SM00862">
    <property type="entry name" value="Trans_reg_C"/>
    <property type="match status" value="1"/>
</dbReference>
<dbReference type="GO" id="GO:0006355">
    <property type="term" value="P:regulation of DNA-templated transcription"/>
    <property type="evidence" value="ECO:0007669"/>
    <property type="project" value="InterPro"/>
</dbReference>
<name>A0A7Z2T737_9VIBR</name>
<dbReference type="InterPro" id="IPR001867">
    <property type="entry name" value="OmpR/PhoB-type_DNA-bd"/>
</dbReference>
<evidence type="ECO:0000256" key="3">
    <source>
        <dbReference type="SAM" id="Phobius"/>
    </source>
</evidence>